<dbReference type="Proteomes" id="UP000441399">
    <property type="component" value="Unassembled WGS sequence"/>
</dbReference>
<feature type="domain" description="Glycosyl transferase family 1" evidence="1">
    <location>
        <begin position="296"/>
        <end position="381"/>
    </location>
</feature>
<dbReference type="AlphaFoldDB" id="A0A5S9MRP1"/>
<dbReference type="InterPro" id="IPR001296">
    <property type="entry name" value="Glyco_trans_1"/>
</dbReference>
<gene>
    <name evidence="2" type="primary">mshA_1</name>
    <name evidence="2" type="ORF">OPDIPICF_00140</name>
</gene>
<organism evidence="2 3">
    <name type="scientific">BD1-7 clade bacterium</name>
    <dbReference type="NCBI Taxonomy" id="2029982"/>
    <lineage>
        <taxon>Bacteria</taxon>
        <taxon>Pseudomonadati</taxon>
        <taxon>Pseudomonadota</taxon>
        <taxon>Gammaproteobacteria</taxon>
        <taxon>Cellvibrionales</taxon>
        <taxon>Spongiibacteraceae</taxon>
        <taxon>BD1-7 clade</taxon>
    </lineage>
</organism>
<dbReference type="Pfam" id="PF00534">
    <property type="entry name" value="Glycos_transf_1"/>
    <property type="match status" value="1"/>
</dbReference>
<dbReference type="SUPFAM" id="SSF53756">
    <property type="entry name" value="UDP-Glycosyltransferase/glycogen phosphorylase"/>
    <property type="match status" value="1"/>
</dbReference>
<accession>A0A5S9MRP1</accession>
<keyword evidence="3" id="KW-1185">Reference proteome</keyword>
<dbReference type="GO" id="GO:0102710">
    <property type="term" value="F:D-inositol-3-phosphate glycosyltransferase activity"/>
    <property type="evidence" value="ECO:0007669"/>
    <property type="project" value="UniProtKB-EC"/>
</dbReference>
<keyword evidence="2" id="KW-0328">Glycosyltransferase</keyword>
<dbReference type="PANTHER" id="PTHR12526">
    <property type="entry name" value="GLYCOSYLTRANSFERASE"/>
    <property type="match status" value="1"/>
</dbReference>
<keyword evidence="2" id="KW-0808">Transferase</keyword>
<dbReference type="GO" id="GO:1901135">
    <property type="term" value="P:carbohydrate derivative metabolic process"/>
    <property type="evidence" value="ECO:0007669"/>
    <property type="project" value="UniProtKB-ARBA"/>
</dbReference>
<proteinExistence type="predicted"/>
<dbReference type="EMBL" id="CACSIO010000001">
    <property type="protein sequence ID" value="CAA0079831.1"/>
    <property type="molecule type" value="Genomic_DNA"/>
</dbReference>
<dbReference type="EC" id="2.4.1.250" evidence="2"/>
<sequence>MSIQKKHVLYVSYTGLMEPLGRSQILSYLLRLSSDYNFTIVSFEKTENLNDLKSLHALQEECAASGIEWIYKEYHSTPRLLATAWDLFVLVCSVVKLSLLRQSSIVHCRSYIPAFAVWLSTRFTRTPFLFDMRALWIDEMVTAGRLSETSLLFKVLKKCERRILNDAAASVSLTVKAVEYLSANYPEINLSNIAVIPTCVNLELFFPSERGNESIYKSTVVIGSVGSLSSGWFPLDWLFQLYCASNAEKETDLLIVTKDCVGVVEPLAEQYKVDLNDITIHSVEPADVTSQIHNMTYGVVFNSASVGRLGSFPTRMAEFLACGIPVIGNSGVGDVADIIRRYNVGVIVDDNSTESFKSAVDEMTELLKDSELKARCLDAARDYFSADVGAEKYEAIYRQISNAY</sequence>
<name>A0A5S9MRP1_9GAMM</name>
<evidence type="ECO:0000313" key="2">
    <source>
        <dbReference type="EMBL" id="CAA0079831.1"/>
    </source>
</evidence>
<reference evidence="2 3" key="1">
    <citation type="submission" date="2019-11" db="EMBL/GenBank/DDBJ databases">
        <authorList>
            <person name="Holert J."/>
        </authorList>
    </citation>
    <scope>NUCLEOTIDE SEQUENCE [LARGE SCALE GENOMIC DNA]</scope>
    <source>
        <strain evidence="2">SB11_3</strain>
    </source>
</reference>
<dbReference type="Gene3D" id="3.40.50.2000">
    <property type="entry name" value="Glycogen Phosphorylase B"/>
    <property type="match status" value="2"/>
</dbReference>
<evidence type="ECO:0000313" key="3">
    <source>
        <dbReference type="Proteomes" id="UP000441399"/>
    </source>
</evidence>
<protein>
    <submittedName>
        <fullName evidence="2">D-inositol-3-phosphate glycosyltransferase</fullName>
        <ecNumber evidence="2">2.4.1.250</ecNumber>
    </submittedName>
</protein>
<dbReference type="OrthoDB" id="9787293at2"/>
<evidence type="ECO:0000259" key="1">
    <source>
        <dbReference type="Pfam" id="PF00534"/>
    </source>
</evidence>